<gene>
    <name evidence="3" type="ORF">ACFOZ8_22585</name>
</gene>
<dbReference type="Proteomes" id="UP001595715">
    <property type="component" value="Unassembled WGS sequence"/>
</dbReference>
<evidence type="ECO:0000313" key="3">
    <source>
        <dbReference type="EMBL" id="MFC4102408.1"/>
    </source>
</evidence>
<evidence type="ECO:0000259" key="2">
    <source>
        <dbReference type="Pfam" id="PF21181"/>
    </source>
</evidence>
<sequence>MDRISITEAWFAGAVSVERTADGLKPWRIPYADYPLYPPDGIGGKAEIAAGIRLRFRTDATQVKLLFAPLMEAAQVDCHMEGTCARTADLAQGETSAAWEGLPAGHKTVELWLPQQVPITIIAVYVEPGAYAEPEPDLRPRWVAYGSSITQCVAAAGPTQTWPAIAAHAAGLNLTCLGYSGNCQLETMVGRLIRDLPADLITLCLGINVYGAASLSARTFRPAVIGMVQSIREKHEDTPLVLISPIYASEREDTPNKLDMTVRLIREEIAEAAALLQRRGDRALHYRDGLAWFGVDDAAHLPDGLHPDATGYRLMGERFVERILGDINLGSNR</sequence>
<keyword evidence="3" id="KW-0378">Hydrolase</keyword>
<organism evidence="3 4">
    <name type="scientific">Paenibacillus xanthanilyticus</name>
    <dbReference type="NCBI Taxonomy" id="1783531"/>
    <lineage>
        <taxon>Bacteria</taxon>
        <taxon>Bacillati</taxon>
        <taxon>Bacillota</taxon>
        <taxon>Bacilli</taxon>
        <taxon>Bacillales</taxon>
        <taxon>Paenibacillaceae</taxon>
        <taxon>Paenibacillus</taxon>
    </lineage>
</organism>
<reference evidence="4" key="1">
    <citation type="journal article" date="2019" name="Int. J. Syst. Evol. Microbiol.">
        <title>The Global Catalogue of Microorganisms (GCM) 10K type strain sequencing project: providing services to taxonomists for standard genome sequencing and annotation.</title>
        <authorList>
            <consortium name="The Broad Institute Genomics Platform"/>
            <consortium name="The Broad Institute Genome Sequencing Center for Infectious Disease"/>
            <person name="Wu L."/>
            <person name="Ma J."/>
        </authorList>
    </citation>
    <scope>NUCLEOTIDE SEQUENCE [LARGE SCALE GENOMIC DNA]</scope>
    <source>
        <strain evidence="4">IBRC-M 10987</strain>
    </source>
</reference>
<keyword evidence="4" id="KW-1185">Reference proteome</keyword>
<dbReference type="InterPro" id="IPR048977">
    <property type="entry name" value="SsfX3-like_N"/>
</dbReference>
<protein>
    <submittedName>
        <fullName evidence="3">SGNH/GDSL hydrolase family protein</fullName>
    </submittedName>
</protein>
<feature type="domain" description="SGNH hydrolase-type esterase" evidence="1">
    <location>
        <begin position="143"/>
        <end position="313"/>
    </location>
</feature>
<dbReference type="InterPro" id="IPR036514">
    <property type="entry name" value="SGNH_hydro_sf"/>
</dbReference>
<dbReference type="Pfam" id="PF14606">
    <property type="entry name" value="Lipase_GDSL_3"/>
    <property type="match status" value="1"/>
</dbReference>
<dbReference type="SUPFAM" id="SSF52266">
    <property type="entry name" value="SGNH hydrolase"/>
    <property type="match status" value="1"/>
</dbReference>
<dbReference type="GO" id="GO:0016787">
    <property type="term" value="F:hydrolase activity"/>
    <property type="evidence" value="ECO:0007669"/>
    <property type="project" value="UniProtKB-KW"/>
</dbReference>
<evidence type="ECO:0000259" key="1">
    <source>
        <dbReference type="Pfam" id="PF14606"/>
    </source>
</evidence>
<dbReference type="Pfam" id="PF21181">
    <property type="entry name" value="SsfX3_N"/>
    <property type="match status" value="1"/>
</dbReference>
<dbReference type="EMBL" id="JBHSAM010000033">
    <property type="protein sequence ID" value="MFC4102408.1"/>
    <property type="molecule type" value="Genomic_DNA"/>
</dbReference>
<proteinExistence type="predicted"/>
<accession>A0ABV8K8S0</accession>
<dbReference type="Gene3D" id="3.40.50.1110">
    <property type="entry name" value="SGNH hydrolase"/>
    <property type="match status" value="1"/>
</dbReference>
<dbReference type="RefSeq" id="WP_377721026.1">
    <property type="nucleotide sequence ID" value="NZ_JBHSAM010000033.1"/>
</dbReference>
<dbReference type="Gene3D" id="2.60.120.260">
    <property type="entry name" value="Galactose-binding domain-like"/>
    <property type="match status" value="1"/>
</dbReference>
<dbReference type="InterPro" id="IPR013830">
    <property type="entry name" value="SGNH_hydro"/>
</dbReference>
<comment type="caution">
    <text evidence="3">The sequence shown here is derived from an EMBL/GenBank/DDBJ whole genome shotgun (WGS) entry which is preliminary data.</text>
</comment>
<feature type="domain" description="SsfX3-like N-terminal" evidence="2">
    <location>
        <begin position="11"/>
        <end position="115"/>
    </location>
</feature>
<name>A0ABV8K8S0_9BACL</name>
<evidence type="ECO:0000313" key="4">
    <source>
        <dbReference type="Proteomes" id="UP001595715"/>
    </source>
</evidence>